<keyword evidence="11 12" id="KW-0472">Membrane</keyword>
<dbReference type="Gene3D" id="1.10.287.130">
    <property type="match status" value="1"/>
</dbReference>
<dbReference type="Gene3D" id="3.30.565.10">
    <property type="entry name" value="Histidine kinase-like ATPase, C-terminal domain"/>
    <property type="match status" value="1"/>
</dbReference>
<comment type="catalytic activity">
    <reaction evidence="1">
        <text>ATP + protein L-histidine = ADP + protein N-phospho-L-histidine.</text>
        <dbReference type="EC" id="2.7.13.3"/>
    </reaction>
</comment>
<dbReference type="Pfam" id="PF02518">
    <property type="entry name" value="HATPase_c"/>
    <property type="match status" value="1"/>
</dbReference>
<dbReference type="PANTHER" id="PTHR45528">
    <property type="entry name" value="SENSOR HISTIDINE KINASE CPXA"/>
    <property type="match status" value="1"/>
</dbReference>
<evidence type="ECO:0000256" key="8">
    <source>
        <dbReference type="ARBA" id="ARBA00022777"/>
    </source>
</evidence>
<keyword evidence="7 12" id="KW-0812">Transmembrane</keyword>
<dbReference type="PRINTS" id="PR00344">
    <property type="entry name" value="BCTRLSENSOR"/>
</dbReference>
<dbReference type="SMART" id="SM00304">
    <property type="entry name" value="HAMP"/>
    <property type="match status" value="1"/>
</dbReference>
<evidence type="ECO:0000256" key="3">
    <source>
        <dbReference type="ARBA" id="ARBA00012438"/>
    </source>
</evidence>
<evidence type="ECO:0000256" key="9">
    <source>
        <dbReference type="ARBA" id="ARBA00022989"/>
    </source>
</evidence>
<dbReference type="AlphaFoldDB" id="A0A0R1V0T3"/>
<gene>
    <name evidence="15" type="ORF">FC21_GL000731</name>
</gene>
<sequence length="493" mass="55916">MTAMNETPVNSRRFFSLRLKWALGTAVGSLLISLGLTFIIFTSFTSDLMHQEQQALNMAMTNVEKTLVNQNQALTATSVREELADQLQSQTLPAKESFFHQSLVQSLGKQQIELAVYSPQGKVLYQSGQVHTNFKPTLVKWQSTAKLNGHQILIGRQPIRLKDGRIIGYVQVENNLNQYYQRYHHQLIVVGLTLLLVVIFSGIFGYALSWLFLRPLDEIRSTVQAISDDPTKDARVPVPDSNDELTDLVILFNQMLDRMQRYIDQQSQFVGDVSHELRTPVAIVQGHMQLLQRWGKDDPQVLNDSIEASLKETERMNNLVQEMLDLSRAEQVELNFRDATTPVKEVVMQVYNNFKMIHPDFTFIIDDDLDQEVISPIFHDHLEQILIILGDNAVKYSTNRPEVDFSLSRSAKFVEIGIQDYGEGIADDEIDKVFDRFYRVDKARSRKKGGNGLGLAIAKRLIEGYHGTITLESTLGSGSVFTIQLPIVEAIDE</sequence>
<organism evidence="15 16">
    <name type="scientific">Limosilactobacillus equigenerosi DSM 18793 = JCM 14505</name>
    <dbReference type="NCBI Taxonomy" id="1423742"/>
    <lineage>
        <taxon>Bacteria</taxon>
        <taxon>Bacillati</taxon>
        <taxon>Bacillota</taxon>
        <taxon>Bacilli</taxon>
        <taxon>Lactobacillales</taxon>
        <taxon>Lactobacillaceae</taxon>
        <taxon>Limosilactobacillus</taxon>
    </lineage>
</organism>
<evidence type="ECO:0000256" key="2">
    <source>
        <dbReference type="ARBA" id="ARBA00004141"/>
    </source>
</evidence>
<dbReference type="SUPFAM" id="SSF55874">
    <property type="entry name" value="ATPase domain of HSP90 chaperone/DNA topoisomerase II/histidine kinase"/>
    <property type="match status" value="1"/>
</dbReference>
<dbReference type="CDD" id="cd06225">
    <property type="entry name" value="HAMP"/>
    <property type="match status" value="1"/>
</dbReference>
<evidence type="ECO:0000256" key="10">
    <source>
        <dbReference type="ARBA" id="ARBA00023012"/>
    </source>
</evidence>
<proteinExistence type="predicted"/>
<reference evidence="15 16" key="1">
    <citation type="journal article" date="2015" name="Genome Announc.">
        <title>Expanding the biotechnology potential of lactobacilli through comparative genomics of 213 strains and associated genera.</title>
        <authorList>
            <person name="Sun Z."/>
            <person name="Harris H.M."/>
            <person name="McCann A."/>
            <person name="Guo C."/>
            <person name="Argimon S."/>
            <person name="Zhang W."/>
            <person name="Yang X."/>
            <person name="Jeffery I.B."/>
            <person name="Cooney J.C."/>
            <person name="Kagawa T.F."/>
            <person name="Liu W."/>
            <person name="Song Y."/>
            <person name="Salvetti E."/>
            <person name="Wrobel A."/>
            <person name="Rasinkangas P."/>
            <person name="Parkhill J."/>
            <person name="Rea M.C."/>
            <person name="O'Sullivan O."/>
            <person name="Ritari J."/>
            <person name="Douillard F.P."/>
            <person name="Paul Ross R."/>
            <person name="Yang R."/>
            <person name="Briner A.E."/>
            <person name="Felis G.E."/>
            <person name="de Vos W.M."/>
            <person name="Barrangou R."/>
            <person name="Klaenhammer T.R."/>
            <person name="Caufield P.W."/>
            <person name="Cui Y."/>
            <person name="Zhang H."/>
            <person name="O'Toole P.W."/>
        </authorList>
    </citation>
    <scope>NUCLEOTIDE SEQUENCE [LARGE SCALE GENOMIC DNA]</scope>
    <source>
        <strain evidence="15 16">DSM 18793</strain>
    </source>
</reference>
<dbReference type="InterPro" id="IPR003594">
    <property type="entry name" value="HATPase_dom"/>
</dbReference>
<dbReference type="EC" id="2.7.13.3" evidence="3"/>
<keyword evidence="8 15" id="KW-0418">Kinase</keyword>
<dbReference type="SMART" id="SM00387">
    <property type="entry name" value="HATPase_c"/>
    <property type="match status" value="1"/>
</dbReference>
<dbReference type="SUPFAM" id="SSF47384">
    <property type="entry name" value="Homodimeric domain of signal transducing histidine kinase"/>
    <property type="match status" value="1"/>
</dbReference>
<keyword evidence="5" id="KW-0597">Phosphoprotein</keyword>
<feature type="domain" description="Histidine kinase" evidence="13">
    <location>
        <begin position="272"/>
        <end position="489"/>
    </location>
</feature>
<keyword evidence="6" id="KW-0808">Transferase</keyword>
<dbReference type="InterPro" id="IPR003661">
    <property type="entry name" value="HisK_dim/P_dom"/>
</dbReference>
<name>A0A0R1V0T3_9LACO</name>
<feature type="transmembrane region" description="Helical" evidence="12">
    <location>
        <begin position="20"/>
        <end position="41"/>
    </location>
</feature>
<dbReference type="Proteomes" id="UP000051084">
    <property type="component" value="Unassembled WGS sequence"/>
</dbReference>
<dbReference type="InterPro" id="IPR005467">
    <property type="entry name" value="His_kinase_dom"/>
</dbReference>
<evidence type="ECO:0000256" key="11">
    <source>
        <dbReference type="ARBA" id="ARBA00023136"/>
    </source>
</evidence>
<dbReference type="STRING" id="417373.GCA_001570685_00793"/>
<dbReference type="PROSITE" id="PS50885">
    <property type="entry name" value="HAMP"/>
    <property type="match status" value="1"/>
</dbReference>
<dbReference type="Pfam" id="PF18719">
    <property type="entry name" value="ArlS_N"/>
    <property type="match status" value="1"/>
</dbReference>
<dbReference type="Gene3D" id="6.10.340.10">
    <property type="match status" value="1"/>
</dbReference>
<evidence type="ECO:0000256" key="4">
    <source>
        <dbReference type="ARBA" id="ARBA00015735"/>
    </source>
</evidence>
<dbReference type="GO" id="GO:0000155">
    <property type="term" value="F:phosphorelay sensor kinase activity"/>
    <property type="evidence" value="ECO:0007669"/>
    <property type="project" value="InterPro"/>
</dbReference>
<evidence type="ECO:0000256" key="5">
    <source>
        <dbReference type="ARBA" id="ARBA00022553"/>
    </source>
</evidence>
<dbReference type="GO" id="GO:0016020">
    <property type="term" value="C:membrane"/>
    <property type="evidence" value="ECO:0007669"/>
    <property type="project" value="UniProtKB-SubCell"/>
</dbReference>
<keyword evidence="10" id="KW-0902">Two-component regulatory system</keyword>
<dbReference type="InterPro" id="IPR050398">
    <property type="entry name" value="HssS/ArlS-like"/>
</dbReference>
<evidence type="ECO:0000256" key="1">
    <source>
        <dbReference type="ARBA" id="ARBA00000085"/>
    </source>
</evidence>
<evidence type="ECO:0000259" key="14">
    <source>
        <dbReference type="PROSITE" id="PS50885"/>
    </source>
</evidence>
<accession>A0A0R1V0T3</accession>
<dbReference type="PATRIC" id="fig|1423742.4.peg.760"/>
<dbReference type="InterPro" id="IPR036890">
    <property type="entry name" value="HATPase_C_sf"/>
</dbReference>
<comment type="caution">
    <text evidence="15">The sequence shown here is derived from an EMBL/GenBank/DDBJ whole genome shotgun (WGS) entry which is preliminary data.</text>
</comment>
<evidence type="ECO:0000259" key="13">
    <source>
        <dbReference type="PROSITE" id="PS50109"/>
    </source>
</evidence>
<keyword evidence="9 12" id="KW-1133">Transmembrane helix</keyword>
<dbReference type="FunFam" id="1.10.287.130:FF:000001">
    <property type="entry name" value="Two-component sensor histidine kinase"/>
    <property type="match status" value="1"/>
</dbReference>
<protein>
    <recommendedName>
        <fullName evidence="4">Signal transduction histidine-protein kinase ArlS</fullName>
        <ecNumber evidence="3">2.7.13.3</ecNumber>
    </recommendedName>
</protein>
<dbReference type="PROSITE" id="PS50109">
    <property type="entry name" value="HIS_KIN"/>
    <property type="match status" value="1"/>
</dbReference>
<feature type="transmembrane region" description="Helical" evidence="12">
    <location>
        <begin position="187"/>
        <end position="213"/>
    </location>
</feature>
<dbReference type="InterPro" id="IPR003660">
    <property type="entry name" value="HAMP_dom"/>
</dbReference>
<evidence type="ECO:0000256" key="6">
    <source>
        <dbReference type="ARBA" id="ARBA00022679"/>
    </source>
</evidence>
<dbReference type="CDD" id="cd00082">
    <property type="entry name" value="HisKA"/>
    <property type="match status" value="1"/>
</dbReference>
<comment type="subcellular location">
    <subcellularLocation>
        <location evidence="2">Membrane</location>
        <topology evidence="2">Multi-pass membrane protein</topology>
    </subcellularLocation>
</comment>
<evidence type="ECO:0000256" key="12">
    <source>
        <dbReference type="SAM" id="Phobius"/>
    </source>
</evidence>
<dbReference type="EMBL" id="AZGC01000018">
    <property type="protein sequence ID" value="KRL95627.1"/>
    <property type="molecule type" value="Genomic_DNA"/>
</dbReference>
<dbReference type="SUPFAM" id="SSF158472">
    <property type="entry name" value="HAMP domain-like"/>
    <property type="match status" value="1"/>
</dbReference>
<dbReference type="InterPro" id="IPR036097">
    <property type="entry name" value="HisK_dim/P_sf"/>
</dbReference>
<dbReference type="Pfam" id="PF00672">
    <property type="entry name" value="HAMP"/>
    <property type="match status" value="1"/>
</dbReference>
<keyword evidence="16" id="KW-1185">Reference proteome</keyword>
<dbReference type="PANTHER" id="PTHR45528:SF12">
    <property type="entry name" value="SENSOR HISTIDINE KINASE ARSS"/>
    <property type="match status" value="1"/>
</dbReference>
<dbReference type="InterPro" id="IPR004358">
    <property type="entry name" value="Sig_transdc_His_kin-like_C"/>
</dbReference>
<dbReference type="FunFam" id="3.30.565.10:FF:000006">
    <property type="entry name" value="Sensor histidine kinase WalK"/>
    <property type="match status" value="1"/>
</dbReference>
<evidence type="ECO:0000313" key="16">
    <source>
        <dbReference type="Proteomes" id="UP000051084"/>
    </source>
</evidence>
<evidence type="ECO:0000313" key="15">
    <source>
        <dbReference type="EMBL" id="KRL95627.1"/>
    </source>
</evidence>
<dbReference type="InterPro" id="IPR041610">
    <property type="entry name" value="ArlS_N"/>
</dbReference>
<feature type="domain" description="HAMP" evidence="14">
    <location>
        <begin position="210"/>
        <end position="264"/>
    </location>
</feature>
<evidence type="ECO:0000256" key="7">
    <source>
        <dbReference type="ARBA" id="ARBA00022692"/>
    </source>
</evidence>
<dbReference type="Pfam" id="PF00512">
    <property type="entry name" value="HisKA"/>
    <property type="match status" value="1"/>
</dbReference>
<dbReference type="SMART" id="SM00388">
    <property type="entry name" value="HisKA"/>
    <property type="match status" value="1"/>
</dbReference>